<evidence type="ECO:0000256" key="4">
    <source>
        <dbReference type="ARBA" id="ARBA00022679"/>
    </source>
</evidence>
<evidence type="ECO:0000313" key="11">
    <source>
        <dbReference type="Proteomes" id="UP000290889"/>
    </source>
</evidence>
<feature type="transmembrane region" description="Helical" evidence="8">
    <location>
        <begin position="177"/>
        <end position="197"/>
    </location>
</feature>
<comment type="pathway">
    <text evidence="8">Quinol/quinone metabolism; menaquinone biosynthesis; menaquinol from 1,4-dihydroxy-2-naphthoate: step 1/2.</text>
</comment>
<sequence length="302" mass="33517">MYLKTKAWLSAVRLRTLPLSVSGILVGCGMAAIYGQSDRIVFILALVSTLGLQIISNLANDYGDGVKGTDNDERIGPKRALQSGSLSRKELRTGIRLSVVITLIFIGLLLYAAFEGYPAFILLFSVLGITAVWAAIKYTVGDSAYGYKGLGDLFVFCFFGLLSVLGSLFLFTKELGWTDLLPAVTVGLLSTAVLNLNNMRDFISDSRVGKNTLVVKLGIPRAKAYHFFLLLVSLLCMLYYLIWVDAEWYQFLCLIVFIPLTIHALRVRQIKSPVDFDPELKKVALSTFFMALLFYLGFNIFL</sequence>
<dbReference type="PIRSF" id="PIRSF005355">
    <property type="entry name" value="UBIAD1"/>
    <property type="match status" value="1"/>
</dbReference>
<protein>
    <recommendedName>
        <fullName evidence="8 9">1,4-dihydroxy-2-naphthoate octaprenyltransferase</fullName>
        <shortName evidence="8">DHNA-octaprenyltransferase</shortName>
        <ecNumber evidence="8 9">2.5.1.74</ecNumber>
    </recommendedName>
</protein>
<evidence type="ECO:0000256" key="3">
    <source>
        <dbReference type="ARBA" id="ARBA00022475"/>
    </source>
</evidence>
<dbReference type="GO" id="GO:0009234">
    <property type="term" value="P:menaquinone biosynthetic process"/>
    <property type="evidence" value="ECO:0007669"/>
    <property type="project" value="UniProtKB-UniRule"/>
</dbReference>
<reference evidence="10 11" key="1">
    <citation type="submission" date="2019-01" db="EMBL/GenBank/DDBJ databases">
        <title>Muriicola soli sp. nov., isolated from soil.</title>
        <authorList>
            <person name="Kang H.J."/>
            <person name="Kim S.B."/>
        </authorList>
    </citation>
    <scope>NUCLEOTIDE SEQUENCE [LARGE SCALE GENOMIC DNA]</scope>
    <source>
        <strain evidence="10 11">MMS17-SY002</strain>
    </source>
</reference>
<evidence type="ECO:0000256" key="8">
    <source>
        <dbReference type="HAMAP-Rule" id="MF_01937"/>
    </source>
</evidence>
<dbReference type="AlphaFoldDB" id="A0A411E9C2"/>
<feature type="transmembrane region" description="Helical" evidence="8">
    <location>
        <begin position="152"/>
        <end position="171"/>
    </location>
</feature>
<dbReference type="InterPro" id="IPR004657">
    <property type="entry name" value="MenA"/>
</dbReference>
<accession>A0A411E9C2</accession>
<evidence type="ECO:0000256" key="7">
    <source>
        <dbReference type="ARBA" id="ARBA00023136"/>
    </source>
</evidence>
<dbReference type="PANTHER" id="PTHR13929:SF0">
    <property type="entry name" value="UBIA PRENYLTRANSFERASE DOMAIN-CONTAINING PROTEIN 1"/>
    <property type="match status" value="1"/>
</dbReference>
<gene>
    <name evidence="8 10" type="primary">menA</name>
    <name evidence="10" type="ORF">EQY75_07095</name>
</gene>
<keyword evidence="5 8" id="KW-0812">Transmembrane</keyword>
<comment type="subcellular location">
    <subcellularLocation>
        <location evidence="8">Cell membrane</location>
        <topology evidence="8">Multi-pass membrane protein</topology>
    </subcellularLocation>
    <subcellularLocation>
        <location evidence="1">Membrane</location>
        <topology evidence="1">Multi-pass membrane protein</topology>
    </subcellularLocation>
</comment>
<keyword evidence="4 8" id="KW-0808">Transferase</keyword>
<organism evidence="10 11">
    <name type="scientific">Muriicola soli</name>
    <dbReference type="NCBI Taxonomy" id="2507538"/>
    <lineage>
        <taxon>Bacteria</taxon>
        <taxon>Pseudomonadati</taxon>
        <taxon>Bacteroidota</taxon>
        <taxon>Flavobacteriia</taxon>
        <taxon>Flavobacteriales</taxon>
        <taxon>Flavobacteriaceae</taxon>
        <taxon>Muriicola</taxon>
    </lineage>
</organism>
<name>A0A411E9C2_9FLAO</name>
<evidence type="ECO:0000256" key="6">
    <source>
        <dbReference type="ARBA" id="ARBA00022989"/>
    </source>
</evidence>
<dbReference type="GO" id="GO:0046428">
    <property type="term" value="F:1,4-dihydroxy-2-naphthoate polyprenyltransferase activity"/>
    <property type="evidence" value="ECO:0007669"/>
    <property type="project" value="UniProtKB-UniRule"/>
</dbReference>
<dbReference type="GO" id="GO:0005886">
    <property type="term" value="C:plasma membrane"/>
    <property type="evidence" value="ECO:0007669"/>
    <property type="project" value="UniProtKB-SubCell"/>
</dbReference>
<feature type="transmembrane region" description="Helical" evidence="8">
    <location>
        <begin position="120"/>
        <end position="140"/>
    </location>
</feature>
<comment type="similarity">
    <text evidence="8">Belongs to the MenA family. Type 1 subfamily.</text>
</comment>
<comment type="function">
    <text evidence="8">Conversion of 1,4-dihydroxy-2-naphthoate (DHNA) to demethylmenaquinone (DMK).</text>
</comment>
<dbReference type="OrthoDB" id="9767568at2"/>
<comment type="catalytic activity">
    <reaction evidence="8">
        <text>an all-trans-polyprenyl diphosphate + 1,4-dihydroxy-2-naphthoate + H(+) = a 2-demethylmenaquinol + CO2 + diphosphate</text>
        <dbReference type="Rhea" id="RHEA:26478"/>
        <dbReference type="Rhea" id="RHEA-COMP:9563"/>
        <dbReference type="Rhea" id="RHEA-COMP:9564"/>
        <dbReference type="ChEBI" id="CHEBI:11173"/>
        <dbReference type="ChEBI" id="CHEBI:15378"/>
        <dbReference type="ChEBI" id="CHEBI:16526"/>
        <dbReference type="ChEBI" id="CHEBI:33019"/>
        <dbReference type="ChEBI" id="CHEBI:55437"/>
        <dbReference type="ChEBI" id="CHEBI:58914"/>
        <dbReference type="EC" id="2.5.1.74"/>
    </reaction>
</comment>
<feature type="transmembrane region" description="Helical" evidence="8">
    <location>
        <begin position="40"/>
        <end position="59"/>
    </location>
</feature>
<proteinExistence type="inferred from homology"/>
<keyword evidence="11" id="KW-1185">Reference proteome</keyword>
<dbReference type="HAMAP" id="MF_01937">
    <property type="entry name" value="MenA_1"/>
    <property type="match status" value="1"/>
</dbReference>
<evidence type="ECO:0000313" key="10">
    <source>
        <dbReference type="EMBL" id="QBA64316.1"/>
    </source>
</evidence>
<evidence type="ECO:0000256" key="5">
    <source>
        <dbReference type="ARBA" id="ARBA00022692"/>
    </source>
</evidence>
<dbReference type="EC" id="2.5.1.74" evidence="8 9"/>
<keyword evidence="2 8" id="KW-0474">Menaquinone biosynthesis</keyword>
<dbReference type="PANTHER" id="PTHR13929">
    <property type="entry name" value="1,4-DIHYDROXY-2-NAPHTHOATE OCTAPRENYLTRANSFERASE"/>
    <property type="match status" value="1"/>
</dbReference>
<keyword evidence="6 8" id="KW-1133">Transmembrane helix</keyword>
<feature type="transmembrane region" description="Helical" evidence="8">
    <location>
        <begin position="12"/>
        <end position="34"/>
    </location>
</feature>
<dbReference type="CDD" id="cd13962">
    <property type="entry name" value="PT_UbiA_UBIAD1"/>
    <property type="match status" value="1"/>
</dbReference>
<dbReference type="UniPathway" id="UPA00079">
    <property type="reaction ID" value="UER00168"/>
</dbReference>
<evidence type="ECO:0000256" key="1">
    <source>
        <dbReference type="ARBA" id="ARBA00004141"/>
    </source>
</evidence>
<dbReference type="KEGG" id="mur:EQY75_07095"/>
<dbReference type="InterPro" id="IPR000537">
    <property type="entry name" value="UbiA_prenyltransferase"/>
</dbReference>
<dbReference type="GO" id="GO:0042371">
    <property type="term" value="P:vitamin K biosynthetic process"/>
    <property type="evidence" value="ECO:0007669"/>
    <property type="project" value="TreeGrafter"/>
</dbReference>
<keyword evidence="3 8" id="KW-1003">Cell membrane</keyword>
<evidence type="ECO:0000256" key="2">
    <source>
        <dbReference type="ARBA" id="ARBA00022428"/>
    </source>
</evidence>
<dbReference type="PROSITE" id="PS51257">
    <property type="entry name" value="PROKAR_LIPOPROTEIN"/>
    <property type="match status" value="1"/>
</dbReference>
<feature type="transmembrane region" description="Helical" evidence="8">
    <location>
        <begin position="283"/>
        <end position="301"/>
    </location>
</feature>
<dbReference type="NCBIfam" id="TIGR00751">
    <property type="entry name" value="menA"/>
    <property type="match status" value="1"/>
</dbReference>
<evidence type="ECO:0000256" key="9">
    <source>
        <dbReference type="NCBIfam" id="TIGR00751"/>
    </source>
</evidence>
<keyword evidence="7 8" id="KW-0472">Membrane</keyword>
<dbReference type="Pfam" id="PF01040">
    <property type="entry name" value="UbiA"/>
    <property type="match status" value="1"/>
</dbReference>
<feature type="transmembrane region" description="Helical" evidence="8">
    <location>
        <begin position="248"/>
        <end position="267"/>
    </location>
</feature>
<dbReference type="InterPro" id="IPR026046">
    <property type="entry name" value="UBIAD1"/>
</dbReference>
<feature type="transmembrane region" description="Helical" evidence="8">
    <location>
        <begin position="95"/>
        <end position="114"/>
    </location>
</feature>
<dbReference type="Proteomes" id="UP000290889">
    <property type="component" value="Chromosome"/>
</dbReference>
<feature type="transmembrane region" description="Helical" evidence="8">
    <location>
        <begin position="224"/>
        <end position="242"/>
    </location>
</feature>
<dbReference type="EMBL" id="CP035544">
    <property type="protein sequence ID" value="QBA64316.1"/>
    <property type="molecule type" value="Genomic_DNA"/>
</dbReference>